<feature type="region of interest" description="Disordered" evidence="7">
    <location>
        <begin position="192"/>
        <end position="366"/>
    </location>
</feature>
<organism evidence="9 10">
    <name type="scientific">Rhizophlyctis rosea</name>
    <dbReference type="NCBI Taxonomy" id="64517"/>
    <lineage>
        <taxon>Eukaryota</taxon>
        <taxon>Fungi</taxon>
        <taxon>Fungi incertae sedis</taxon>
        <taxon>Chytridiomycota</taxon>
        <taxon>Chytridiomycota incertae sedis</taxon>
        <taxon>Chytridiomycetes</taxon>
        <taxon>Rhizophlyctidales</taxon>
        <taxon>Rhizophlyctidaceae</taxon>
        <taxon>Rhizophlyctis</taxon>
    </lineage>
</organism>
<dbReference type="EMBL" id="JADGJD010000351">
    <property type="protein sequence ID" value="KAJ3051854.1"/>
    <property type="molecule type" value="Genomic_DNA"/>
</dbReference>
<comment type="subcellular location">
    <subcellularLocation>
        <location evidence="1">Nucleus</location>
    </subcellularLocation>
</comment>
<evidence type="ECO:0000256" key="1">
    <source>
        <dbReference type="ARBA" id="ARBA00004123"/>
    </source>
</evidence>
<dbReference type="SMART" id="SM00360">
    <property type="entry name" value="RRM"/>
    <property type="match status" value="2"/>
</dbReference>
<evidence type="ECO:0000256" key="4">
    <source>
        <dbReference type="ARBA" id="ARBA00022884"/>
    </source>
</evidence>
<dbReference type="Gene3D" id="3.30.70.330">
    <property type="match status" value="2"/>
</dbReference>
<feature type="compositionally biased region" description="Basic and acidic residues" evidence="7">
    <location>
        <begin position="313"/>
        <end position="324"/>
    </location>
</feature>
<name>A0AAD5X2F8_9FUNG</name>
<evidence type="ECO:0000256" key="5">
    <source>
        <dbReference type="ARBA" id="ARBA00023242"/>
    </source>
</evidence>
<keyword evidence="10" id="KW-1185">Reference proteome</keyword>
<dbReference type="PANTHER" id="PTHR23003:SF62">
    <property type="entry name" value="SERINE_ARGININE (SR)-TYPE SHUTTLING MRNA BINDING PROTEIN NPL3"/>
    <property type="match status" value="1"/>
</dbReference>
<dbReference type="GO" id="GO:0005634">
    <property type="term" value="C:nucleus"/>
    <property type="evidence" value="ECO:0007669"/>
    <property type="project" value="UniProtKB-SubCell"/>
</dbReference>
<comment type="caution">
    <text evidence="9">The sequence shown here is derived from an EMBL/GenBank/DDBJ whole genome shotgun (WGS) entry which is preliminary data.</text>
</comment>
<proteinExistence type="predicted"/>
<evidence type="ECO:0000259" key="8">
    <source>
        <dbReference type="PROSITE" id="PS50102"/>
    </source>
</evidence>
<dbReference type="GO" id="GO:0005737">
    <property type="term" value="C:cytoplasm"/>
    <property type="evidence" value="ECO:0007669"/>
    <property type="project" value="TreeGrafter"/>
</dbReference>
<feature type="domain" description="RRM" evidence="8">
    <location>
        <begin position="121"/>
        <end position="193"/>
    </location>
</feature>
<feature type="compositionally biased region" description="Basic and acidic residues" evidence="7">
    <location>
        <begin position="355"/>
        <end position="366"/>
    </location>
</feature>
<evidence type="ECO:0000313" key="9">
    <source>
        <dbReference type="EMBL" id="KAJ3051854.1"/>
    </source>
</evidence>
<dbReference type="InterPro" id="IPR000504">
    <property type="entry name" value="RRM_dom"/>
</dbReference>
<feature type="compositionally biased region" description="Basic and acidic residues" evidence="7">
    <location>
        <begin position="90"/>
        <end position="99"/>
    </location>
</feature>
<dbReference type="Proteomes" id="UP001212841">
    <property type="component" value="Unassembled WGS sequence"/>
</dbReference>
<protein>
    <recommendedName>
        <fullName evidence="8">RRM domain-containing protein</fullName>
    </recommendedName>
</protein>
<dbReference type="SUPFAM" id="SSF54928">
    <property type="entry name" value="RNA-binding domain, RBD"/>
    <property type="match status" value="1"/>
</dbReference>
<evidence type="ECO:0000256" key="6">
    <source>
        <dbReference type="PROSITE-ProRule" id="PRU00176"/>
    </source>
</evidence>
<dbReference type="InterPro" id="IPR012677">
    <property type="entry name" value="Nucleotide-bd_a/b_plait_sf"/>
</dbReference>
<keyword evidence="5" id="KW-0539">Nucleus</keyword>
<dbReference type="GO" id="GO:0003729">
    <property type="term" value="F:mRNA binding"/>
    <property type="evidence" value="ECO:0007669"/>
    <property type="project" value="TreeGrafter"/>
</dbReference>
<sequence length="366" mass="42724">MAGGGYTRVYIGKLARDCTEREVRKLASEFGHVRDVRLLSGFAFVEYDNEKDAKDCVRHLDGERFLHERIVVEPARLKGRHHERSPSPVRRADRYEPGRRRGGRSRSPPPRKGAVLSRTPYRVNVYGLPSRTSWQSLKDLMRKAGEVTYADVDSRTGDGLVEFASEKDVDEAIKILHETEYEGVKIEVKKARVRTEEDRASRRRDSTSPPPARRRKDDSPRRRRDDSPPPKREKHEDSRNREVKREKEDERDDRKYKDEEREDRRYKDDDRDYKDDDDERDFKDERRASNASHRSSQSHNGDRRGSNASYRSEGSDRDSRDRNGRNGGGIKRERSRSRSRSVDSDGSHRKRARSARSESPSRDQDD</sequence>
<dbReference type="GO" id="GO:0006397">
    <property type="term" value="P:mRNA processing"/>
    <property type="evidence" value="ECO:0007669"/>
    <property type="project" value="UniProtKB-KW"/>
</dbReference>
<evidence type="ECO:0000256" key="2">
    <source>
        <dbReference type="ARBA" id="ARBA00022664"/>
    </source>
</evidence>
<dbReference type="PANTHER" id="PTHR23003">
    <property type="entry name" value="RNA RECOGNITION MOTIF RRM DOMAIN CONTAINING PROTEIN"/>
    <property type="match status" value="1"/>
</dbReference>
<feature type="compositionally biased region" description="Polar residues" evidence="7">
    <location>
        <begin position="289"/>
        <end position="299"/>
    </location>
</feature>
<feature type="region of interest" description="Disordered" evidence="7">
    <location>
        <begin position="77"/>
        <end position="118"/>
    </location>
</feature>
<feature type="domain" description="RRM" evidence="8">
    <location>
        <begin position="7"/>
        <end position="77"/>
    </location>
</feature>
<feature type="compositionally biased region" description="Basic and acidic residues" evidence="7">
    <location>
        <begin position="192"/>
        <end position="206"/>
    </location>
</feature>
<keyword evidence="4 6" id="KW-0694">RNA-binding</keyword>
<keyword evidence="2" id="KW-0507">mRNA processing</keyword>
<keyword evidence="3" id="KW-0677">Repeat</keyword>
<dbReference type="Pfam" id="PF00076">
    <property type="entry name" value="RRM_1"/>
    <property type="match status" value="2"/>
</dbReference>
<dbReference type="InterPro" id="IPR050374">
    <property type="entry name" value="RRT5_SRSF_SR"/>
</dbReference>
<reference evidence="9" key="1">
    <citation type="submission" date="2020-05" db="EMBL/GenBank/DDBJ databases">
        <title>Phylogenomic resolution of chytrid fungi.</title>
        <authorList>
            <person name="Stajich J.E."/>
            <person name="Amses K."/>
            <person name="Simmons R."/>
            <person name="Seto K."/>
            <person name="Myers J."/>
            <person name="Bonds A."/>
            <person name="Quandt C.A."/>
            <person name="Barry K."/>
            <person name="Liu P."/>
            <person name="Grigoriev I."/>
            <person name="Longcore J.E."/>
            <person name="James T.Y."/>
        </authorList>
    </citation>
    <scope>NUCLEOTIDE SEQUENCE</scope>
    <source>
        <strain evidence="9">JEL0318</strain>
    </source>
</reference>
<evidence type="ECO:0000313" key="10">
    <source>
        <dbReference type="Proteomes" id="UP001212841"/>
    </source>
</evidence>
<gene>
    <name evidence="9" type="ORF">HK097_007143</name>
</gene>
<dbReference type="PROSITE" id="PS50102">
    <property type="entry name" value="RRM"/>
    <property type="match status" value="2"/>
</dbReference>
<feature type="compositionally biased region" description="Basic and acidic residues" evidence="7">
    <location>
        <begin position="215"/>
        <end position="288"/>
    </location>
</feature>
<dbReference type="AlphaFoldDB" id="A0AAD5X2F8"/>
<accession>A0AAD5X2F8</accession>
<dbReference type="InterPro" id="IPR035979">
    <property type="entry name" value="RBD_domain_sf"/>
</dbReference>
<evidence type="ECO:0000256" key="3">
    <source>
        <dbReference type="ARBA" id="ARBA00022737"/>
    </source>
</evidence>
<evidence type="ECO:0000256" key="7">
    <source>
        <dbReference type="SAM" id="MobiDB-lite"/>
    </source>
</evidence>